<evidence type="ECO:0000313" key="3">
    <source>
        <dbReference type="EMBL" id="GJE98260.1"/>
    </source>
</evidence>
<organism evidence="3 4">
    <name type="scientific">Phanerochaete sordida</name>
    <dbReference type="NCBI Taxonomy" id="48140"/>
    <lineage>
        <taxon>Eukaryota</taxon>
        <taxon>Fungi</taxon>
        <taxon>Dikarya</taxon>
        <taxon>Basidiomycota</taxon>
        <taxon>Agaricomycotina</taxon>
        <taxon>Agaricomycetes</taxon>
        <taxon>Polyporales</taxon>
        <taxon>Phanerochaetaceae</taxon>
        <taxon>Phanerochaete</taxon>
    </lineage>
</organism>
<dbReference type="GO" id="GO:0019120">
    <property type="term" value="F:hydrolase activity, acting on acid halide bonds, in C-halide compounds"/>
    <property type="evidence" value="ECO:0007669"/>
    <property type="project" value="InterPro"/>
</dbReference>
<keyword evidence="2" id="KW-0378">Hydrolase</keyword>
<dbReference type="InterPro" id="IPR023214">
    <property type="entry name" value="HAD_sf"/>
</dbReference>
<dbReference type="PANTHER" id="PTHR43316:SF3">
    <property type="entry name" value="HALOACID DEHALOGENASE, TYPE II (AFU_ORTHOLOGUE AFUA_2G07750)-RELATED"/>
    <property type="match status" value="1"/>
</dbReference>
<dbReference type="Pfam" id="PF00702">
    <property type="entry name" value="Hydrolase"/>
    <property type="match status" value="1"/>
</dbReference>
<evidence type="ECO:0000256" key="2">
    <source>
        <dbReference type="ARBA" id="ARBA00022801"/>
    </source>
</evidence>
<reference evidence="3 4" key="1">
    <citation type="submission" date="2021-08" db="EMBL/GenBank/DDBJ databases">
        <title>Draft Genome Sequence of Phanerochaete sordida strain YK-624.</title>
        <authorList>
            <person name="Mori T."/>
            <person name="Dohra H."/>
            <person name="Suzuki T."/>
            <person name="Kawagishi H."/>
            <person name="Hirai H."/>
        </authorList>
    </citation>
    <scope>NUCLEOTIDE SEQUENCE [LARGE SCALE GENOMIC DNA]</scope>
    <source>
        <strain evidence="3 4">YK-624</strain>
    </source>
</reference>
<dbReference type="OrthoDB" id="3256520at2759"/>
<comment type="caution">
    <text evidence="3">The sequence shown here is derived from an EMBL/GenBank/DDBJ whole genome shotgun (WGS) entry which is preliminary data.</text>
</comment>
<keyword evidence="4" id="KW-1185">Reference proteome</keyword>
<dbReference type="AlphaFoldDB" id="A0A9P3LKE2"/>
<comment type="similarity">
    <text evidence="1">Belongs to the HAD-like hydrolase superfamily. S-2-haloalkanoic acid dehalogenase family.</text>
</comment>
<dbReference type="Gene3D" id="1.10.150.240">
    <property type="entry name" value="Putative phosphatase, domain 2"/>
    <property type="match status" value="1"/>
</dbReference>
<proteinExistence type="inferred from homology"/>
<dbReference type="Gene3D" id="3.40.50.1000">
    <property type="entry name" value="HAD superfamily/HAD-like"/>
    <property type="match status" value="1"/>
</dbReference>
<dbReference type="SFLD" id="SFLDG01129">
    <property type="entry name" value="C1.5:_HAD__Beta-PGM__Phosphata"/>
    <property type="match status" value="1"/>
</dbReference>
<dbReference type="InterPro" id="IPR023198">
    <property type="entry name" value="PGP-like_dom2"/>
</dbReference>
<sequence>MSSSKPKHVLAFDIYGTILDTSSIAAALQPLLAVDAATAAQLSQLWRRYQLEYTWRLNSMGTYEPFDVVTRRALEHALAEHGLAPDARTLAHAMAAYSRLPAFADAAPALHALAALPHVEVVVFSNGTEEMVTAALAAGALAPRARRMFLADAVRTYKPARALYDALVRFVNSDGAEDDVPADRVWLVSGNPFDVTGARSAGLQAIWVDRPGRGWVDRASTFEPSTVVRGLGEIVDFVRSL</sequence>
<dbReference type="Proteomes" id="UP000703269">
    <property type="component" value="Unassembled WGS sequence"/>
</dbReference>
<dbReference type="PANTHER" id="PTHR43316">
    <property type="entry name" value="HYDROLASE, HALOACID DELAHOGENASE-RELATED"/>
    <property type="match status" value="1"/>
</dbReference>
<evidence type="ECO:0000256" key="1">
    <source>
        <dbReference type="ARBA" id="ARBA00008106"/>
    </source>
</evidence>
<dbReference type="InterPro" id="IPR006328">
    <property type="entry name" value="2-HAD"/>
</dbReference>
<dbReference type="SUPFAM" id="SSF56784">
    <property type="entry name" value="HAD-like"/>
    <property type="match status" value="1"/>
</dbReference>
<dbReference type="NCBIfam" id="TIGR01493">
    <property type="entry name" value="HAD-SF-IA-v2"/>
    <property type="match status" value="1"/>
</dbReference>
<protein>
    <submittedName>
        <fullName evidence="3">Haloacid dehalogenase-like protein</fullName>
    </submittedName>
</protein>
<dbReference type="InterPro" id="IPR051540">
    <property type="entry name" value="S-2-haloacid_dehalogenase"/>
</dbReference>
<evidence type="ECO:0000313" key="4">
    <source>
        <dbReference type="Proteomes" id="UP000703269"/>
    </source>
</evidence>
<accession>A0A9P3LKE2</accession>
<dbReference type="EMBL" id="BPQB01000084">
    <property type="protein sequence ID" value="GJE98260.1"/>
    <property type="molecule type" value="Genomic_DNA"/>
</dbReference>
<gene>
    <name evidence="3" type="ORF">PsYK624_144860</name>
</gene>
<dbReference type="InterPro" id="IPR036412">
    <property type="entry name" value="HAD-like_sf"/>
</dbReference>
<dbReference type="InterPro" id="IPR006439">
    <property type="entry name" value="HAD-SF_hydro_IA"/>
</dbReference>
<dbReference type="GO" id="GO:0016791">
    <property type="term" value="F:phosphatase activity"/>
    <property type="evidence" value="ECO:0007669"/>
    <property type="project" value="UniProtKB-ARBA"/>
</dbReference>
<dbReference type="SFLD" id="SFLDS00003">
    <property type="entry name" value="Haloacid_Dehalogenase"/>
    <property type="match status" value="1"/>
</dbReference>
<dbReference type="PRINTS" id="PR00413">
    <property type="entry name" value="HADHALOGNASE"/>
</dbReference>
<name>A0A9P3LKE2_9APHY</name>
<dbReference type="NCBIfam" id="TIGR01428">
    <property type="entry name" value="HAD_type_II"/>
    <property type="match status" value="1"/>
</dbReference>